<dbReference type="PROSITE" id="PS51375">
    <property type="entry name" value="PPR"/>
    <property type="match status" value="1"/>
</dbReference>
<dbReference type="Pfam" id="PF13041">
    <property type="entry name" value="PPR_2"/>
    <property type="match status" value="2"/>
</dbReference>
<dbReference type="InParanoid" id="A0A7N2L8U1"/>
<dbReference type="AlphaFoldDB" id="A0A7N2L8U1"/>
<evidence type="ECO:0000256" key="1">
    <source>
        <dbReference type="ARBA" id="ARBA00022737"/>
    </source>
</evidence>
<dbReference type="NCBIfam" id="TIGR00756">
    <property type="entry name" value="PPR"/>
    <property type="match status" value="2"/>
</dbReference>
<accession>A0A7N2L8U1</accession>
<keyword evidence="1" id="KW-0677">Repeat</keyword>
<dbReference type="Pfam" id="PF13812">
    <property type="entry name" value="PPR_3"/>
    <property type="match status" value="1"/>
</dbReference>
<sequence>MVGDGVSLNLVAFTSLINDYCFKAGNLEVALKLLEKMRECSLLPKVVTYTALIDGLCKRGECLLYKMLGVGVHPNYIDSNCRCRLDKVMEIVEDMVRSGHFPDKMMFATIMDAHFKAGKLKAASNVYKELLARANKGLMIEAEQVFDDMLKRGINPDSAVYDILIRGYLILKGGLEYTGKVRKNGTIWHQYVNGGIGFMNSNVLKDPSKILRVLPLQFARLFSAEHLAFDMAFLNLSMLFKISRNIIVGKKGPDIGIGPRAVSEDVR</sequence>
<reference evidence="3" key="2">
    <citation type="submission" date="2021-01" db="UniProtKB">
        <authorList>
            <consortium name="EnsemblPlants"/>
        </authorList>
    </citation>
    <scope>IDENTIFICATION</scope>
</reference>
<reference evidence="3 4" key="1">
    <citation type="journal article" date="2016" name="G3 (Bethesda)">
        <title>First Draft Assembly and Annotation of the Genome of a California Endemic Oak Quercus lobata Nee (Fagaceae).</title>
        <authorList>
            <person name="Sork V.L."/>
            <person name="Fitz-Gibbon S.T."/>
            <person name="Puiu D."/>
            <person name="Crepeau M."/>
            <person name="Gugger P.F."/>
            <person name="Sherman R."/>
            <person name="Stevens K."/>
            <person name="Langley C.H."/>
            <person name="Pellegrini M."/>
            <person name="Salzberg S.L."/>
        </authorList>
    </citation>
    <scope>NUCLEOTIDE SEQUENCE [LARGE SCALE GENOMIC DNA]</scope>
    <source>
        <strain evidence="3 4">cv. SW786</strain>
    </source>
</reference>
<evidence type="ECO:0000256" key="2">
    <source>
        <dbReference type="PROSITE-ProRule" id="PRU00708"/>
    </source>
</evidence>
<evidence type="ECO:0008006" key="5">
    <source>
        <dbReference type="Google" id="ProtNLM"/>
    </source>
</evidence>
<dbReference type="Proteomes" id="UP000594261">
    <property type="component" value="Chromosome 3"/>
</dbReference>
<dbReference type="PANTHER" id="PTHR47942">
    <property type="entry name" value="TETRATRICOPEPTIDE REPEAT (TPR)-LIKE SUPERFAMILY PROTEIN-RELATED"/>
    <property type="match status" value="1"/>
</dbReference>
<dbReference type="InterPro" id="IPR011990">
    <property type="entry name" value="TPR-like_helical_dom_sf"/>
</dbReference>
<dbReference type="EnsemblPlants" id="QL03p035978:mrna">
    <property type="protein sequence ID" value="QL03p035978:mrna"/>
    <property type="gene ID" value="QL03p035978"/>
</dbReference>
<dbReference type="Gramene" id="QL03p035978:mrna">
    <property type="protein sequence ID" value="QL03p035978:mrna"/>
    <property type="gene ID" value="QL03p035978"/>
</dbReference>
<dbReference type="Gene3D" id="1.25.40.10">
    <property type="entry name" value="Tetratricopeptide repeat domain"/>
    <property type="match status" value="3"/>
</dbReference>
<evidence type="ECO:0000313" key="3">
    <source>
        <dbReference type="EnsemblPlants" id="QL03p035978:mrna"/>
    </source>
</evidence>
<dbReference type="EMBL" id="LRBV02000003">
    <property type="status" value="NOT_ANNOTATED_CDS"/>
    <property type="molecule type" value="Genomic_DNA"/>
</dbReference>
<organism evidence="3 4">
    <name type="scientific">Quercus lobata</name>
    <name type="common">Valley oak</name>
    <dbReference type="NCBI Taxonomy" id="97700"/>
    <lineage>
        <taxon>Eukaryota</taxon>
        <taxon>Viridiplantae</taxon>
        <taxon>Streptophyta</taxon>
        <taxon>Embryophyta</taxon>
        <taxon>Tracheophyta</taxon>
        <taxon>Spermatophyta</taxon>
        <taxon>Magnoliopsida</taxon>
        <taxon>eudicotyledons</taxon>
        <taxon>Gunneridae</taxon>
        <taxon>Pentapetalae</taxon>
        <taxon>rosids</taxon>
        <taxon>fabids</taxon>
        <taxon>Fagales</taxon>
        <taxon>Fagaceae</taxon>
        <taxon>Quercus</taxon>
    </lineage>
</organism>
<proteinExistence type="predicted"/>
<dbReference type="InterPro" id="IPR051222">
    <property type="entry name" value="PPR/CCM1_RNA-binding"/>
</dbReference>
<dbReference type="PANTHER" id="PTHR47942:SF16">
    <property type="entry name" value="PENTATRICOPEPTIDE REPEAT DOMAIN CONTAINING PROTEIN-RELATED"/>
    <property type="match status" value="1"/>
</dbReference>
<dbReference type="InterPro" id="IPR002885">
    <property type="entry name" value="PPR_rpt"/>
</dbReference>
<protein>
    <recommendedName>
        <fullName evidence="5">Pentatricopeptide repeat-containing protein</fullName>
    </recommendedName>
</protein>
<keyword evidence="4" id="KW-1185">Reference proteome</keyword>
<evidence type="ECO:0000313" key="4">
    <source>
        <dbReference type="Proteomes" id="UP000594261"/>
    </source>
</evidence>
<name>A0A7N2L8U1_QUELO</name>
<feature type="repeat" description="PPR" evidence="2">
    <location>
        <begin position="9"/>
        <end position="44"/>
    </location>
</feature>